<feature type="region of interest" description="Disordered" evidence="1">
    <location>
        <begin position="156"/>
        <end position="180"/>
    </location>
</feature>
<sequence length="408" mass="43936">MDEYSHPKTLIQGWNNTPIPNFSLSASGLIILADLSTVAQRTALRGGSSWFDFLLLVPGLHYQQAANELHHGETAVLPAIEVGRDGTPVSHSIVNRAVVSYVLRSAREGRTVVLDVGELPVKTPGWRARGLWALGLLLALMASRILNIYVIKQRSRTPKPPPPPKTLPPPFSSHSHSHPNNNSSRITQYIIDIDPTTTVILRGLSTDLQALTTTVWLRPKTHVEGYLEATAKVLVYLVAACSGNATQAGNIILLVLVLVSAGLLALSNAQVKGLRNGGRVVAPSPPEDDKLTGGGGGGGAGGRCGRCSHGRVSGGGDLTTTMTTTTNGRRRRSVRRREGRETWPLGDNELSRLDGMEDSVEKGEAGDVFGGSYTTGDDPVDYRVQLDTRLGTLEVVATRDRDKRDRRM</sequence>
<protein>
    <submittedName>
        <fullName evidence="3">Uncharacterized protein</fullName>
    </submittedName>
</protein>
<dbReference type="OrthoDB" id="2956246at2759"/>
<comment type="caution">
    <text evidence="3">The sequence shown here is derived from an EMBL/GenBank/DDBJ whole genome shotgun (WGS) entry which is preliminary data.</text>
</comment>
<dbReference type="EMBL" id="LKEA01000003">
    <property type="protein sequence ID" value="ROW10227.1"/>
    <property type="molecule type" value="Genomic_DNA"/>
</dbReference>
<reference evidence="3 4" key="1">
    <citation type="submission" date="2015-09" db="EMBL/GenBank/DDBJ databases">
        <title>Host preference determinants of Valsa canker pathogens revealed by comparative genomics.</title>
        <authorList>
            <person name="Yin Z."/>
            <person name="Huang L."/>
        </authorList>
    </citation>
    <scope>NUCLEOTIDE SEQUENCE [LARGE SCALE GENOMIC DNA]</scope>
    <source>
        <strain evidence="3 4">03-1</strain>
    </source>
</reference>
<feature type="compositionally biased region" description="Gly residues" evidence="1">
    <location>
        <begin position="292"/>
        <end position="304"/>
    </location>
</feature>
<name>A0A423X2V5_9PEZI</name>
<feature type="compositionally biased region" description="Low complexity" evidence="1">
    <location>
        <begin position="318"/>
        <end position="327"/>
    </location>
</feature>
<evidence type="ECO:0000313" key="4">
    <source>
        <dbReference type="Proteomes" id="UP000283895"/>
    </source>
</evidence>
<keyword evidence="4" id="KW-1185">Reference proteome</keyword>
<keyword evidence="2" id="KW-0812">Transmembrane</keyword>
<proteinExistence type="predicted"/>
<dbReference type="Proteomes" id="UP000283895">
    <property type="component" value="Unassembled WGS sequence"/>
</dbReference>
<feature type="compositionally biased region" description="Pro residues" evidence="1">
    <location>
        <begin position="158"/>
        <end position="171"/>
    </location>
</feature>
<accession>A0A423X2V5</accession>
<keyword evidence="2" id="KW-0472">Membrane</keyword>
<feature type="transmembrane region" description="Helical" evidence="2">
    <location>
        <begin position="251"/>
        <end position="269"/>
    </location>
</feature>
<dbReference type="STRING" id="356882.A0A423X2V5"/>
<feature type="region of interest" description="Disordered" evidence="1">
    <location>
        <begin position="280"/>
        <end position="351"/>
    </location>
</feature>
<gene>
    <name evidence="3" type="ORF">VMCG_01968</name>
</gene>
<evidence type="ECO:0000256" key="1">
    <source>
        <dbReference type="SAM" id="MobiDB-lite"/>
    </source>
</evidence>
<evidence type="ECO:0000313" key="3">
    <source>
        <dbReference type="EMBL" id="ROW10227.1"/>
    </source>
</evidence>
<dbReference type="AlphaFoldDB" id="A0A423X2V5"/>
<organism evidence="3 4">
    <name type="scientific">Cytospora schulzeri</name>
    <dbReference type="NCBI Taxonomy" id="448051"/>
    <lineage>
        <taxon>Eukaryota</taxon>
        <taxon>Fungi</taxon>
        <taxon>Dikarya</taxon>
        <taxon>Ascomycota</taxon>
        <taxon>Pezizomycotina</taxon>
        <taxon>Sordariomycetes</taxon>
        <taxon>Sordariomycetidae</taxon>
        <taxon>Diaporthales</taxon>
        <taxon>Cytosporaceae</taxon>
        <taxon>Cytospora</taxon>
    </lineage>
</organism>
<keyword evidence="2" id="KW-1133">Transmembrane helix</keyword>
<evidence type="ECO:0000256" key="2">
    <source>
        <dbReference type="SAM" id="Phobius"/>
    </source>
</evidence>